<dbReference type="InterPro" id="IPR013968">
    <property type="entry name" value="PKS_KR"/>
</dbReference>
<dbReference type="SMART" id="SM00823">
    <property type="entry name" value="PKS_PP"/>
    <property type="match status" value="1"/>
</dbReference>
<dbReference type="PROSITE" id="PS50075">
    <property type="entry name" value="CARRIER"/>
    <property type="match status" value="1"/>
</dbReference>
<dbReference type="InterPro" id="IPR020806">
    <property type="entry name" value="PKS_PP-bd"/>
</dbReference>
<evidence type="ECO:0000256" key="3">
    <source>
        <dbReference type="SAM" id="MobiDB-lite"/>
    </source>
</evidence>
<keyword evidence="6" id="KW-1185">Reference proteome</keyword>
<evidence type="ECO:0000313" key="5">
    <source>
        <dbReference type="EMBL" id="TXC66094.1"/>
    </source>
</evidence>
<keyword evidence="1" id="KW-0596">Phosphopantetheine</keyword>
<keyword evidence="2" id="KW-0597">Phosphoprotein</keyword>
<sequence>MARLALLRSLGFAEAAAIPPTGSGGRAEAQQALLVARQPIGGRSWALVGGDHAIGEALARRLQARGDRVEHLSVEQDTTALRDAAQLVYLGALPLATSDLDSGEAAARAIDLSCEQPLRWLRATAQQQGRAWMVTQGAQAGAGQPLPGAVWQSPLWGLGRGFALEHPGCWGGLIDLPGADAQRCAELLLRSLDGSDGEDQCAWRDDERLALRLQHDAAPPAGRPPLSAEATYLVTGGFGGLGLLVARWLIEHGARHVALLGRHAQPSAEGVQALQHAGAVVITLEGDVADVDFMTRTISALRERAAPLRGVFHAAAALSSAPLAELSPAAVREMLQPKLAGSVLLERLTRDAGVEFLVLFSSSTALLGATGLAHYAAANAALDALAWAADRPQRRVLSIDWGTWEAMRLTSEESRRGYREAGLLPMPAQDALDALGRLLAAPRVQTMVARIDWAVLKPLHEARRRRPLLAELGLAPAPSRAAARTEQGPGLAERPAALPASMRHDTLVDFVRREASQVLGLAREADVPVGTGLFDLGMDSLMSVELKRRLERGAGCPLPSTLTFNYPNVDALARFLATVLQPRSAPAAPLEASPVPASADFDADLDALTDEELEAG</sequence>
<dbReference type="GO" id="GO:0004312">
    <property type="term" value="F:fatty acid synthase activity"/>
    <property type="evidence" value="ECO:0007669"/>
    <property type="project" value="TreeGrafter"/>
</dbReference>
<dbReference type="SUPFAM" id="SSF51735">
    <property type="entry name" value="NAD(P)-binding Rossmann-fold domains"/>
    <property type="match status" value="2"/>
</dbReference>
<dbReference type="InterPro" id="IPR050091">
    <property type="entry name" value="PKS_NRPS_Biosynth_Enz"/>
</dbReference>
<dbReference type="GO" id="GO:0031177">
    <property type="term" value="F:phosphopantetheine binding"/>
    <property type="evidence" value="ECO:0007669"/>
    <property type="project" value="InterPro"/>
</dbReference>
<dbReference type="PANTHER" id="PTHR43775:SF37">
    <property type="entry name" value="SI:DKEY-61P9.11"/>
    <property type="match status" value="1"/>
</dbReference>
<dbReference type="SUPFAM" id="SSF47336">
    <property type="entry name" value="ACP-like"/>
    <property type="match status" value="1"/>
</dbReference>
<dbReference type="Pfam" id="PF00550">
    <property type="entry name" value="PP-binding"/>
    <property type="match status" value="1"/>
</dbReference>
<dbReference type="InterPro" id="IPR009081">
    <property type="entry name" value="PP-bd_ACP"/>
</dbReference>
<name>A0A5C6TZI0_9BURK</name>
<dbReference type="SMART" id="SM01294">
    <property type="entry name" value="PKS_PP_betabranch"/>
    <property type="match status" value="1"/>
</dbReference>
<feature type="domain" description="Carrier" evidence="4">
    <location>
        <begin position="505"/>
        <end position="580"/>
    </location>
</feature>
<evidence type="ECO:0000313" key="6">
    <source>
        <dbReference type="Proteomes" id="UP000321832"/>
    </source>
</evidence>
<dbReference type="PANTHER" id="PTHR43775">
    <property type="entry name" value="FATTY ACID SYNTHASE"/>
    <property type="match status" value="1"/>
</dbReference>
<dbReference type="InterPro" id="IPR036291">
    <property type="entry name" value="NAD(P)-bd_dom_sf"/>
</dbReference>
<gene>
    <name evidence="5" type="ORF">FSC37_09610</name>
</gene>
<evidence type="ECO:0000256" key="1">
    <source>
        <dbReference type="ARBA" id="ARBA00022450"/>
    </source>
</evidence>
<reference evidence="5 6" key="1">
    <citation type="submission" date="2019-08" db="EMBL/GenBank/DDBJ databases">
        <authorList>
            <person name="Khan S.A."/>
            <person name="Jeon C.O."/>
            <person name="Jeong S.E."/>
        </authorList>
    </citation>
    <scope>NUCLEOTIDE SEQUENCE [LARGE SCALE GENOMIC DNA]</scope>
    <source>
        <strain evidence="6">IMCC1728</strain>
    </source>
</reference>
<feature type="region of interest" description="Disordered" evidence="3">
    <location>
        <begin position="586"/>
        <end position="616"/>
    </location>
</feature>
<feature type="compositionally biased region" description="Acidic residues" evidence="3">
    <location>
        <begin position="601"/>
        <end position="616"/>
    </location>
</feature>
<dbReference type="GO" id="GO:0006633">
    <property type="term" value="P:fatty acid biosynthetic process"/>
    <property type="evidence" value="ECO:0007669"/>
    <property type="project" value="TreeGrafter"/>
</dbReference>
<dbReference type="Gene3D" id="3.40.50.720">
    <property type="entry name" value="NAD(P)-binding Rossmann-like Domain"/>
    <property type="match status" value="1"/>
</dbReference>
<dbReference type="EMBL" id="VOPW01000001">
    <property type="protein sequence ID" value="TXC66094.1"/>
    <property type="molecule type" value="Genomic_DNA"/>
</dbReference>
<proteinExistence type="predicted"/>
<dbReference type="InterPro" id="IPR057326">
    <property type="entry name" value="KR_dom"/>
</dbReference>
<dbReference type="AlphaFoldDB" id="A0A5C6TZI0"/>
<dbReference type="SMART" id="SM00822">
    <property type="entry name" value="PKS_KR"/>
    <property type="match status" value="1"/>
</dbReference>
<protein>
    <submittedName>
        <fullName evidence="5">SDR family NAD(P)-dependent oxidoreductase</fullName>
    </submittedName>
</protein>
<dbReference type="InterPro" id="IPR036736">
    <property type="entry name" value="ACP-like_sf"/>
</dbReference>
<dbReference type="Gene3D" id="1.10.1200.10">
    <property type="entry name" value="ACP-like"/>
    <property type="match status" value="1"/>
</dbReference>
<comment type="caution">
    <text evidence="5">The sequence shown here is derived from an EMBL/GenBank/DDBJ whole genome shotgun (WGS) entry which is preliminary data.</text>
</comment>
<dbReference type="Proteomes" id="UP000321832">
    <property type="component" value="Unassembled WGS sequence"/>
</dbReference>
<organism evidence="5 6">
    <name type="scientific">Piscinibacter aquaticus</name>
    <dbReference type="NCBI Taxonomy" id="392597"/>
    <lineage>
        <taxon>Bacteria</taxon>
        <taxon>Pseudomonadati</taxon>
        <taxon>Pseudomonadota</taxon>
        <taxon>Betaproteobacteria</taxon>
        <taxon>Burkholderiales</taxon>
        <taxon>Sphaerotilaceae</taxon>
        <taxon>Piscinibacter</taxon>
    </lineage>
</organism>
<accession>A0A5C6TZI0</accession>
<dbReference type="Pfam" id="PF08659">
    <property type="entry name" value="KR"/>
    <property type="match status" value="1"/>
</dbReference>
<evidence type="ECO:0000256" key="2">
    <source>
        <dbReference type="ARBA" id="ARBA00022553"/>
    </source>
</evidence>
<evidence type="ECO:0000259" key="4">
    <source>
        <dbReference type="PROSITE" id="PS50075"/>
    </source>
</evidence>